<feature type="domain" description="DUF6533" evidence="1">
    <location>
        <begin position="1"/>
        <end position="36"/>
    </location>
</feature>
<dbReference type="Proteomes" id="UP000053257">
    <property type="component" value="Unassembled WGS sequence"/>
</dbReference>
<dbReference type="HOGENOM" id="CLU_3112060_0_0_1"/>
<feature type="non-terminal residue" evidence="2">
    <location>
        <position position="1"/>
    </location>
</feature>
<accession>A0A0C3SAI8</accession>
<gene>
    <name evidence="2" type="ORF">PHLGIDRAFT_71629</name>
</gene>
<dbReference type="OrthoDB" id="2692685at2759"/>
<proteinExistence type="predicted"/>
<sequence>VYDLLLLLGDEIEFIWRAPWTSAKVLFVWTRYSPLFELGTVIWRKQQYTCE</sequence>
<evidence type="ECO:0000259" key="1">
    <source>
        <dbReference type="Pfam" id="PF20151"/>
    </source>
</evidence>
<keyword evidence="3" id="KW-1185">Reference proteome</keyword>
<protein>
    <recommendedName>
        <fullName evidence="1">DUF6533 domain-containing protein</fullName>
    </recommendedName>
</protein>
<organism evidence="2 3">
    <name type="scientific">Phlebiopsis gigantea (strain 11061_1 CR5-6)</name>
    <name type="common">White-rot fungus</name>
    <name type="synonym">Peniophora gigantea</name>
    <dbReference type="NCBI Taxonomy" id="745531"/>
    <lineage>
        <taxon>Eukaryota</taxon>
        <taxon>Fungi</taxon>
        <taxon>Dikarya</taxon>
        <taxon>Basidiomycota</taxon>
        <taxon>Agaricomycotina</taxon>
        <taxon>Agaricomycetes</taxon>
        <taxon>Polyporales</taxon>
        <taxon>Phanerochaetaceae</taxon>
        <taxon>Phlebiopsis</taxon>
    </lineage>
</organism>
<reference evidence="2 3" key="1">
    <citation type="journal article" date="2014" name="PLoS Genet.">
        <title>Analysis of the Phlebiopsis gigantea genome, transcriptome and secretome provides insight into its pioneer colonization strategies of wood.</title>
        <authorList>
            <person name="Hori C."/>
            <person name="Ishida T."/>
            <person name="Igarashi K."/>
            <person name="Samejima M."/>
            <person name="Suzuki H."/>
            <person name="Master E."/>
            <person name="Ferreira P."/>
            <person name="Ruiz-Duenas F.J."/>
            <person name="Held B."/>
            <person name="Canessa P."/>
            <person name="Larrondo L.F."/>
            <person name="Schmoll M."/>
            <person name="Druzhinina I.S."/>
            <person name="Kubicek C.P."/>
            <person name="Gaskell J.A."/>
            <person name="Kersten P."/>
            <person name="St John F."/>
            <person name="Glasner J."/>
            <person name="Sabat G."/>
            <person name="Splinter BonDurant S."/>
            <person name="Syed K."/>
            <person name="Yadav J."/>
            <person name="Mgbeahuruike A.C."/>
            <person name="Kovalchuk A."/>
            <person name="Asiegbu F.O."/>
            <person name="Lackner G."/>
            <person name="Hoffmeister D."/>
            <person name="Rencoret J."/>
            <person name="Gutierrez A."/>
            <person name="Sun H."/>
            <person name="Lindquist E."/>
            <person name="Barry K."/>
            <person name="Riley R."/>
            <person name="Grigoriev I.V."/>
            <person name="Henrissat B."/>
            <person name="Kues U."/>
            <person name="Berka R.M."/>
            <person name="Martinez A.T."/>
            <person name="Covert S.F."/>
            <person name="Blanchette R.A."/>
            <person name="Cullen D."/>
        </authorList>
    </citation>
    <scope>NUCLEOTIDE SEQUENCE [LARGE SCALE GENOMIC DNA]</scope>
    <source>
        <strain evidence="2 3">11061_1 CR5-6</strain>
    </source>
</reference>
<dbReference type="AlphaFoldDB" id="A0A0C3SAI8"/>
<name>A0A0C3SAI8_PHLG1</name>
<dbReference type="InterPro" id="IPR045340">
    <property type="entry name" value="DUF6533"/>
</dbReference>
<dbReference type="Pfam" id="PF20151">
    <property type="entry name" value="DUF6533"/>
    <property type="match status" value="1"/>
</dbReference>
<evidence type="ECO:0000313" key="2">
    <source>
        <dbReference type="EMBL" id="KIP07080.1"/>
    </source>
</evidence>
<evidence type="ECO:0000313" key="3">
    <source>
        <dbReference type="Proteomes" id="UP000053257"/>
    </source>
</evidence>
<dbReference type="EMBL" id="KN840504">
    <property type="protein sequence ID" value="KIP07080.1"/>
    <property type="molecule type" value="Genomic_DNA"/>
</dbReference>